<dbReference type="GO" id="GO:1990904">
    <property type="term" value="C:ribonucleoprotein complex"/>
    <property type="evidence" value="ECO:0007669"/>
    <property type="project" value="UniProtKB-KW"/>
</dbReference>
<dbReference type="AlphaFoldDB" id="A0A1I9LW98"/>
<dbReference type="Gene3D" id="3.30.420.80">
    <property type="entry name" value="Ribosomal protein S11"/>
    <property type="match status" value="1"/>
</dbReference>
<accession>A0A1I9LW98</accession>
<sequence>MLNNHYNLAQNLNEKKGNIYITSTKKNIFCTLMDVETKKIKFSCSLKVPQYENEFNERESPLKRGLLLGEVFGNKVKELGYIEVFIHLDFTLNKARTGIVTELSNKLKIRSIQVLKSYSHNGCRPAKVRRKKIRTKPKR</sequence>
<geneLocation type="mitochondrion" evidence="4"/>
<evidence type="ECO:0000256" key="1">
    <source>
        <dbReference type="ARBA" id="ARBA00022980"/>
    </source>
</evidence>
<keyword evidence="2" id="KW-0687">Ribonucleoprotein</keyword>
<dbReference type="EMBL" id="KU164873">
    <property type="protein sequence ID" value="ANS57826.1"/>
    <property type="molecule type" value="Genomic_DNA"/>
</dbReference>
<keyword evidence="1 4" id="KW-0689">Ribosomal protein</keyword>
<dbReference type="SUPFAM" id="SSF53137">
    <property type="entry name" value="Translational machinery components"/>
    <property type="match status" value="1"/>
</dbReference>
<dbReference type="EMBL" id="KU164874">
    <property type="protein sequence ID" value="ANS57868.1"/>
    <property type="molecule type" value="Genomic_DNA"/>
</dbReference>
<organism evidence="4">
    <name type="scientific">Pleurocladia lacustris</name>
    <dbReference type="NCBI Taxonomy" id="246121"/>
    <lineage>
        <taxon>Eukaryota</taxon>
        <taxon>Sar</taxon>
        <taxon>Stramenopiles</taxon>
        <taxon>Ochrophyta</taxon>
        <taxon>PX clade</taxon>
        <taxon>Phaeophyceae</taxon>
        <taxon>Ectocarpales</taxon>
        <taxon>Chordariaceae</taxon>
        <taxon>Pleurocladia</taxon>
    </lineage>
</organism>
<reference evidence="4" key="1">
    <citation type="submission" date="2015-11" db="EMBL/GenBank/DDBJ databases">
        <title>Complete mitochondrial and plastid genomes of the freshwater brown alga Pleurocladia lacustris A. Braun and its phylogenetic placement in the Phaeophyceae.</title>
        <authorList>
            <person name="Wang X."/>
            <person name="Wehr J.D."/>
            <person name="Karol K.G."/>
        </authorList>
    </citation>
    <scope>NUCLEOTIDE SEQUENCE</scope>
    <source>
        <strain evidence="3">Sa2</strain>
        <strain evidence="4">SAG 25.93</strain>
    </source>
</reference>
<name>A0A1I9LW98_9PHAE</name>
<evidence type="ECO:0000256" key="2">
    <source>
        <dbReference type="ARBA" id="ARBA00023274"/>
    </source>
</evidence>
<dbReference type="GO" id="GO:0006412">
    <property type="term" value="P:translation"/>
    <property type="evidence" value="ECO:0007669"/>
    <property type="project" value="InterPro"/>
</dbReference>
<protein>
    <submittedName>
        <fullName evidence="4">Ribosomal protein S11</fullName>
    </submittedName>
</protein>
<dbReference type="InterPro" id="IPR036967">
    <property type="entry name" value="Ribosomal_uS11_sf"/>
</dbReference>
<dbReference type="GeneID" id="30512326"/>
<keyword evidence="4" id="KW-0496">Mitochondrion</keyword>
<dbReference type="GO" id="GO:0003735">
    <property type="term" value="F:structural constituent of ribosome"/>
    <property type="evidence" value="ECO:0007669"/>
    <property type="project" value="InterPro"/>
</dbReference>
<proteinExistence type="predicted"/>
<dbReference type="RefSeq" id="YP_009327116.1">
    <property type="nucleotide sequence ID" value="NC_032046.1"/>
</dbReference>
<evidence type="ECO:0000313" key="3">
    <source>
        <dbReference type="EMBL" id="ANS57826.1"/>
    </source>
</evidence>
<evidence type="ECO:0000313" key="4">
    <source>
        <dbReference type="EMBL" id="ANS57868.1"/>
    </source>
</evidence>
<dbReference type="GO" id="GO:0005840">
    <property type="term" value="C:ribosome"/>
    <property type="evidence" value="ECO:0007669"/>
    <property type="project" value="UniProtKB-KW"/>
</dbReference>